<dbReference type="EMBL" id="WTPX01000088">
    <property type="protein sequence ID" value="NNJ26629.1"/>
    <property type="molecule type" value="Genomic_DNA"/>
</dbReference>
<gene>
    <name evidence="5" type="primary">atsA_28</name>
    <name evidence="5" type="ORF">LzC2_27180</name>
</gene>
<dbReference type="SUPFAM" id="SSF53649">
    <property type="entry name" value="Alkaline phosphatase-like"/>
    <property type="match status" value="1"/>
</dbReference>
<dbReference type="Gene3D" id="3.30.1120.10">
    <property type="match status" value="1"/>
</dbReference>
<evidence type="ECO:0000259" key="4">
    <source>
        <dbReference type="Pfam" id="PF00884"/>
    </source>
</evidence>
<dbReference type="CDD" id="cd16145">
    <property type="entry name" value="ARS_like"/>
    <property type="match status" value="1"/>
</dbReference>
<name>A0ABX1VFW2_9PLAN</name>
<accession>A0ABX1VFW2</accession>
<comment type="caution">
    <text evidence="5">The sequence shown here is derived from an EMBL/GenBank/DDBJ whole genome shotgun (WGS) entry which is preliminary data.</text>
</comment>
<dbReference type="Proteomes" id="UP000609651">
    <property type="component" value="Unassembled WGS sequence"/>
</dbReference>
<protein>
    <submittedName>
        <fullName evidence="5">Arylsulfatase</fullName>
        <ecNumber evidence="5">3.1.6.1</ecNumber>
    </submittedName>
</protein>
<dbReference type="GO" id="GO:0004065">
    <property type="term" value="F:arylsulfatase activity"/>
    <property type="evidence" value="ECO:0007669"/>
    <property type="project" value="UniProtKB-EC"/>
</dbReference>
<dbReference type="InterPro" id="IPR017850">
    <property type="entry name" value="Alkaline_phosphatase_core_sf"/>
</dbReference>
<keyword evidence="6" id="KW-1185">Reference proteome</keyword>
<dbReference type="Gene3D" id="3.40.720.10">
    <property type="entry name" value="Alkaline Phosphatase, subunit A"/>
    <property type="match status" value="1"/>
</dbReference>
<dbReference type="PROSITE" id="PS00523">
    <property type="entry name" value="SULFATASE_1"/>
    <property type="match status" value="1"/>
</dbReference>
<reference evidence="5 6" key="1">
    <citation type="journal article" date="2020" name="Syst. Appl. Microbiol.">
        <title>Alienimonas chondri sp. nov., a novel planctomycete isolated from the biofilm of the red alga Chondrus crispus.</title>
        <authorList>
            <person name="Vitorino I."/>
            <person name="Albuquerque L."/>
            <person name="Wiegand S."/>
            <person name="Kallscheuer N."/>
            <person name="da Costa M.S."/>
            <person name="Lobo-da-Cunha A."/>
            <person name="Jogler C."/>
            <person name="Lage O.M."/>
        </authorList>
    </citation>
    <scope>NUCLEOTIDE SEQUENCE [LARGE SCALE GENOMIC DNA]</scope>
    <source>
        <strain evidence="5 6">LzC2</strain>
    </source>
</reference>
<organism evidence="5 6">
    <name type="scientific">Alienimonas chondri</name>
    <dbReference type="NCBI Taxonomy" id="2681879"/>
    <lineage>
        <taxon>Bacteria</taxon>
        <taxon>Pseudomonadati</taxon>
        <taxon>Planctomycetota</taxon>
        <taxon>Planctomycetia</taxon>
        <taxon>Planctomycetales</taxon>
        <taxon>Planctomycetaceae</taxon>
        <taxon>Alienimonas</taxon>
    </lineage>
</organism>
<dbReference type="PANTHER" id="PTHR43751:SF3">
    <property type="entry name" value="SULFATASE N-TERMINAL DOMAIN-CONTAINING PROTEIN"/>
    <property type="match status" value="1"/>
</dbReference>
<evidence type="ECO:0000256" key="3">
    <source>
        <dbReference type="SAM" id="MobiDB-lite"/>
    </source>
</evidence>
<evidence type="ECO:0000256" key="1">
    <source>
        <dbReference type="ARBA" id="ARBA00008779"/>
    </source>
</evidence>
<comment type="similarity">
    <text evidence="1">Belongs to the sulfatase family.</text>
</comment>
<dbReference type="PANTHER" id="PTHR43751">
    <property type="entry name" value="SULFATASE"/>
    <property type="match status" value="1"/>
</dbReference>
<evidence type="ECO:0000313" key="5">
    <source>
        <dbReference type="EMBL" id="NNJ26629.1"/>
    </source>
</evidence>
<proteinExistence type="inferred from homology"/>
<evidence type="ECO:0000256" key="2">
    <source>
        <dbReference type="ARBA" id="ARBA00022801"/>
    </source>
</evidence>
<evidence type="ECO:0000313" key="6">
    <source>
        <dbReference type="Proteomes" id="UP000609651"/>
    </source>
</evidence>
<dbReference type="EC" id="3.1.6.1" evidence="5"/>
<dbReference type="Pfam" id="PF00884">
    <property type="entry name" value="Sulfatase"/>
    <property type="match status" value="1"/>
</dbReference>
<sequence>MLSPVPLKYPPMRRPELPRLRNLAALVAVVLGLGAANAGVAGDRPNLIFVLSDDIAQGDVGAYGQDLIQTPNIDRLCAGGTRYLSAYTGTSVCAPARSSFFTGLHMGHCPTRANRELQPEGQRPLPEGQVTVAEILKSSGYRTATVGKWGMGMFDTPGSPFKTGIDRFFGYNCQRHAHRYFPDYIWDNDKRVELPENVGGDQAIYAQDLIQNAAVEFVTDAADDDEPFFLFYAATLPHGKFEIDDQGIYADKPWTDLEKNYAAMVTRLDSDLGALVALLEEKGIADNTLIVFSGDNGSSFDPNTAIGKKFDQTMGGTLRGYKRGMYEGALRQAAFAYWPGTVPAGRVTDEPWAFWDLLPTFAELGEAKIPADYETDGFSLVEFLKGGPAPQRDYFYWELHERGPGPMQAIRFGDWKAVRPKAGGPVELYDLSKDLGEKQNLADERPELVTKAVAMMNEARTADPDWPDPATADPKVFRRN</sequence>
<dbReference type="RefSeq" id="WP_171187802.1">
    <property type="nucleotide sequence ID" value="NZ_WTPX01000088.1"/>
</dbReference>
<dbReference type="InterPro" id="IPR000917">
    <property type="entry name" value="Sulfatase_N"/>
</dbReference>
<dbReference type="InterPro" id="IPR052701">
    <property type="entry name" value="GAG_Ulvan_Degrading_Sulfatases"/>
</dbReference>
<feature type="domain" description="Sulfatase N-terminal" evidence="4">
    <location>
        <begin position="45"/>
        <end position="364"/>
    </location>
</feature>
<keyword evidence="2 5" id="KW-0378">Hydrolase</keyword>
<dbReference type="InterPro" id="IPR024607">
    <property type="entry name" value="Sulfatase_CS"/>
</dbReference>
<feature type="region of interest" description="Disordered" evidence="3">
    <location>
        <begin position="458"/>
        <end position="480"/>
    </location>
</feature>